<dbReference type="Proteomes" id="UP000276437">
    <property type="component" value="Chromosome"/>
</dbReference>
<dbReference type="RefSeq" id="WP_158618788.1">
    <property type="nucleotide sequence ID" value="NZ_AP018449.1"/>
</dbReference>
<accession>A0A348AN08</accession>
<reference evidence="1 2" key="1">
    <citation type="journal article" date="2018" name="Int. J. Syst. Evol. Microbiol.">
        <title>Methylomusa anaerophila gen. nov., sp. nov., an anaerobic methanol-utilizing bacterium isolated from a microbial fuel cell.</title>
        <authorList>
            <person name="Amano N."/>
            <person name="Yamamuro A."/>
            <person name="Miyahara M."/>
            <person name="Kouzuma A."/>
            <person name="Abe T."/>
            <person name="Watanabe K."/>
        </authorList>
    </citation>
    <scope>NUCLEOTIDE SEQUENCE [LARGE SCALE GENOMIC DNA]</scope>
    <source>
        <strain evidence="1 2">MMFC1</strain>
    </source>
</reference>
<evidence type="ECO:0000313" key="2">
    <source>
        <dbReference type="Proteomes" id="UP000276437"/>
    </source>
</evidence>
<proteinExistence type="predicted"/>
<evidence type="ECO:0008006" key="3">
    <source>
        <dbReference type="Google" id="ProtNLM"/>
    </source>
</evidence>
<protein>
    <recommendedName>
        <fullName evidence="3">Resolvase/invertase-type recombinase catalytic domain-containing protein</fullName>
    </recommendedName>
</protein>
<dbReference type="OrthoDB" id="10011898at2"/>
<dbReference type="KEGG" id="mana:MAMMFC1_03149"/>
<dbReference type="AlphaFoldDB" id="A0A348AN08"/>
<organism evidence="1 2">
    <name type="scientific">Methylomusa anaerophila</name>
    <dbReference type="NCBI Taxonomy" id="1930071"/>
    <lineage>
        <taxon>Bacteria</taxon>
        <taxon>Bacillati</taxon>
        <taxon>Bacillota</taxon>
        <taxon>Negativicutes</taxon>
        <taxon>Selenomonadales</taxon>
        <taxon>Sporomusaceae</taxon>
        <taxon>Methylomusa</taxon>
    </lineage>
</organism>
<evidence type="ECO:0000313" key="1">
    <source>
        <dbReference type="EMBL" id="BBB92456.1"/>
    </source>
</evidence>
<dbReference type="EMBL" id="AP018449">
    <property type="protein sequence ID" value="BBB92456.1"/>
    <property type="molecule type" value="Genomic_DNA"/>
</dbReference>
<sequence length="54" mass="6294">MAKSNNTQKNENPLKAVFYMRVGSIEQLSPEAQKEYLGKKTEEMKKEEFRKGDN</sequence>
<gene>
    <name evidence="1" type="ORF">MAMMFC1_03149</name>
</gene>
<name>A0A348AN08_9FIRM</name>
<keyword evidence="2" id="KW-1185">Reference proteome</keyword>